<protein>
    <recommendedName>
        <fullName evidence="6">SWIM-type domain-containing protein</fullName>
    </recommendedName>
</protein>
<name>A0AAW2D0V3_9ROSI</name>
<dbReference type="Pfam" id="PF03101">
    <property type="entry name" value="FAR1"/>
    <property type="match status" value="1"/>
</dbReference>
<dbReference type="Pfam" id="PF04434">
    <property type="entry name" value="SWIM"/>
    <property type="match status" value="1"/>
</dbReference>
<evidence type="ECO:0000256" key="2">
    <source>
        <dbReference type="ARBA" id="ARBA00022771"/>
    </source>
</evidence>
<dbReference type="PANTHER" id="PTHR47718:SF17">
    <property type="entry name" value="PROTEIN FAR1-RELATED SEQUENCE 5-LIKE"/>
    <property type="match status" value="1"/>
</dbReference>
<evidence type="ECO:0000256" key="3">
    <source>
        <dbReference type="ARBA" id="ARBA00022833"/>
    </source>
</evidence>
<evidence type="ECO:0000313" key="8">
    <source>
        <dbReference type="Proteomes" id="UP001459277"/>
    </source>
</evidence>
<keyword evidence="3" id="KW-0862">Zinc</keyword>
<sequence>MRDSFMIVNHEGQSENLLGMVVNSEEEAYKLYNEYAMQTGFSIRKNKIIYSKNGIRQREYVCSKEGFPRDKNPCEIKKVNRLETRTGCKASIKFTIENGEWKVTSFDSEHNHELAKAEQRQFLRSNRKITDAYSGVIKTFKEAGIRTINAYSYLAEENGGFANIGFTRRDCYNLVNKEKLKTVEAGDAQSLVNHFKKRQAEDPLFFYAIQVDQENRMTNFFWRDGRSRIDYDSFGDVVCFDTTYRTNRYNMICAPLVGINHHWNNVLFGCAFLLDETTVSFTWLFETFIESMGNQKPKMIFTDQCQAMINAIKLVLPETSHRLCLWHISKNAAIQLRSHYGHPAFKSRFNKILYGCETEAEFNSCWDGLIRDYNLAGDKWLKSLYEIREKWCPVFSLNIFSAKMKASSRSESTNNVFHNMTTTTMSLTEFVLHYETAGKKMREEELEEDFRCNQGAPPKIVQHSGILRHAASIYTRKIFYLFELEFASTLGVKIEEVNHDGDIHTFALIEEDHQRVRTVQFNSLDNVVTCSCKMFESLGLLCRHALRVINVKNITQIPAQYILKRWTKDAKKDSASCKYATSSSMSKEMSVTLRRNELMRSVYDIFSKSAATTRHTEMCKMKVKEMVELIEDDMANLNMERVVDANNDGLIDESETTTNGDGLKKSSHDDLPILDPPYVRQKGITNKRIKYNLEKRKRRAPKDVTRSKKVTRGKPSKNFDQTPQVASSCKHISTPMDVNLSEQLTMKELSKDFAHTQHDINYCDGTLPKGVNISDQVFSSLGMPLCNVSNHFQQFNKNPLFTWKDGSSNSSFKRMLQNNDHLTQDSLNSMKLNS</sequence>
<dbReference type="InterPro" id="IPR018289">
    <property type="entry name" value="MULE_transposase_dom"/>
</dbReference>
<keyword evidence="2 4" id="KW-0863">Zinc-finger</keyword>
<dbReference type="InterPro" id="IPR006564">
    <property type="entry name" value="Znf_PMZ"/>
</dbReference>
<dbReference type="InterPro" id="IPR004330">
    <property type="entry name" value="FAR1_DNA_bnd_dom"/>
</dbReference>
<feature type="domain" description="SWIM-type" evidence="6">
    <location>
        <begin position="517"/>
        <end position="553"/>
    </location>
</feature>
<feature type="compositionally biased region" description="Basic residues" evidence="5">
    <location>
        <begin position="691"/>
        <end position="700"/>
    </location>
</feature>
<accession>A0AAW2D0V3</accession>
<dbReference type="EMBL" id="JAZDWU010000004">
    <property type="protein sequence ID" value="KAL0004173.1"/>
    <property type="molecule type" value="Genomic_DNA"/>
</dbReference>
<feature type="compositionally biased region" description="Polar residues" evidence="5">
    <location>
        <begin position="718"/>
        <end position="728"/>
    </location>
</feature>
<dbReference type="AlphaFoldDB" id="A0AAW2D0V3"/>
<feature type="compositionally biased region" description="Basic and acidic residues" evidence="5">
    <location>
        <begin position="662"/>
        <end position="671"/>
    </location>
</feature>
<dbReference type="PROSITE" id="PS50966">
    <property type="entry name" value="ZF_SWIM"/>
    <property type="match status" value="1"/>
</dbReference>
<dbReference type="PANTHER" id="PTHR47718">
    <property type="entry name" value="OS01G0519700 PROTEIN"/>
    <property type="match status" value="1"/>
</dbReference>
<evidence type="ECO:0000256" key="1">
    <source>
        <dbReference type="ARBA" id="ARBA00022723"/>
    </source>
</evidence>
<evidence type="ECO:0000313" key="7">
    <source>
        <dbReference type="EMBL" id="KAL0004173.1"/>
    </source>
</evidence>
<dbReference type="GO" id="GO:0008270">
    <property type="term" value="F:zinc ion binding"/>
    <property type="evidence" value="ECO:0007669"/>
    <property type="project" value="UniProtKB-KW"/>
</dbReference>
<keyword evidence="1" id="KW-0479">Metal-binding</keyword>
<dbReference type="SMART" id="SM00575">
    <property type="entry name" value="ZnF_PMZ"/>
    <property type="match status" value="1"/>
</dbReference>
<dbReference type="InterPro" id="IPR007527">
    <property type="entry name" value="Znf_SWIM"/>
</dbReference>
<dbReference type="Pfam" id="PF10551">
    <property type="entry name" value="MULE"/>
    <property type="match status" value="1"/>
</dbReference>
<gene>
    <name evidence="7" type="ORF">SO802_011734</name>
</gene>
<proteinExistence type="predicted"/>
<reference evidence="7 8" key="1">
    <citation type="submission" date="2024-01" db="EMBL/GenBank/DDBJ databases">
        <title>A telomere-to-telomere, gap-free genome of sweet tea (Lithocarpus litseifolius).</title>
        <authorList>
            <person name="Zhou J."/>
        </authorList>
    </citation>
    <scope>NUCLEOTIDE SEQUENCE [LARGE SCALE GENOMIC DNA]</scope>
    <source>
        <strain evidence="7">Zhou-2022a</strain>
        <tissue evidence="7">Leaf</tissue>
    </source>
</reference>
<evidence type="ECO:0000256" key="4">
    <source>
        <dbReference type="PROSITE-ProRule" id="PRU00325"/>
    </source>
</evidence>
<feature type="region of interest" description="Disordered" evidence="5">
    <location>
        <begin position="648"/>
        <end position="678"/>
    </location>
</feature>
<organism evidence="7 8">
    <name type="scientific">Lithocarpus litseifolius</name>
    <dbReference type="NCBI Taxonomy" id="425828"/>
    <lineage>
        <taxon>Eukaryota</taxon>
        <taxon>Viridiplantae</taxon>
        <taxon>Streptophyta</taxon>
        <taxon>Embryophyta</taxon>
        <taxon>Tracheophyta</taxon>
        <taxon>Spermatophyta</taxon>
        <taxon>Magnoliopsida</taxon>
        <taxon>eudicotyledons</taxon>
        <taxon>Gunneridae</taxon>
        <taxon>Pentapetalae</taxon>
        <taxon>rosids</taxon>
        <taxon>fabids</taxon>
        <taxon>Fagales</taxon>
        <taxon>Fagaceae</taxon>
        <taxon>Lithocarpus</taxon>
    </lineage>
</organism>
<feature type="region of interest" description="Disordered" evidence="5">
    <location>
        <begin position="691"/>
        <end position="728"/>
    </location>
</feature>
<evidence type="ECO:0000259" key="6">
    <source>
        <dbReference type="PROSITE" id="PS50966"/>
    </source>
</evidence>
<dbReference type="Proteomes" id="UP001459277">
    <property type="component" value="Unassembled WGS sequence"/>
</dbReference>
<comment type="caution">
    <text evidence="7">The sequence shown here is derived from an EMBL/GenBank/DDBJ whole genome shotgun (WGS) entry which is preliminary data.</text>
</comment>
<keyword evidence="8" id="KW-1185">Reference proteome</keyword>
<evidence type="ECO:0000256" key="5">
    <source>
        <dbReference type="SAM" id="MobiDB-lite"/>
    </source>
</evidence>